<dbReference type="AlphaFoldDB" id="L8JJU2"/>
<evidence type="ECO:0000313" key="1">
    <source>
        <dbReference type="EMBL" id="ELR69080.1"/>
    </source>
</evidence>
<accession>L8JJU2</accession>
<reference evidence="1 2" key="1">
    <citation type="submission" date="2012-12" db="EMBL/GenBank/DDBJ databases">
        <title>Genome assembly of Fulvivirga imtechensis AK7.</title>
        <authorList>
            <person name="Nupur N."/>
            <person name="Khatri I."/>
            <person name="Kumar R."/>
            <person name="Subramanian S."/>
            <person name="Pinnaka A."/>
        </authorList>
    </citation>
    <scope>NUCLEOTIDE SEQUENCE [LARGE SCALE GENOMIC DNA]</scope>
    <source>
        <strain evidence="1 2">AK7</strain>
    </source>
</reference>
<evidence type="ECO:0000313" key="2">
    <source>
        <dbReference type="Proteomes" id="UP000011135"/>
    </source>
</evidence>
<dbReference type="STRING" id="1237149.C900_05469"/>
<name>L8JJU2_9BACT</name>
<dbReference type="EMBL" id="AMZN01000084">
    <property type="protein sequence ID" value="ELR69080.1"/>
    <property type="molecule type" value="Genomic_DNA"/>
</dbReference>
<keyword evidence="2" id="KW-1185">Reference proteome</keyword>
<gene>
    <name evidence="1" type="ORF">C900_05469</name>
</gene>
<sequence length="43" mass="4682">MHVCINAPDWNLAGNEMDFLGLPGTTTATTNVLTCGFDDKIRK</sequence>
<comment type="caution">
    <text evidence="1">The sequence shown here is derived from an EMBL/GenBank/DDBJ whole genome shotgun (WGS) entry which is preliminary data.</text>
</comment>
<protein>
    <submittedName>
        <fullName evidence="1">Uncharacterized protein</fullName>
    </submittedName>
</protein>
<dbReference type="Proteomes" id="UP000011135">
    <property type="component" value="Unassembled WGS sequence"/>
</dbReference>
<organism evidence="1 2">
    <name type="scientific">Fulvivirga imtechensis AK7</name>
    <dbReference type="NCBI Taxonomy" id="1237149"/>
    <lineage>
        <taxon>Bacteria</taxon>
        <taxon>Pseudomonadati</taxon>
        <taxon>Bacteroidota</taxon>
        <taxon>Cytophagia</taxon>
        <taxon>Cytophagales</taxon>
        <taxon>Fulvivirgaceae</taxon>
        <taxon>Fulvivirga</taxon>
    </lineage>
</organism>
<proteinExistence type="predicted"/>